<keyword evidence="5" id="KW-1185">Reference proteome</keyword>
<dbReference type="InterPro" id="IPR013741">
    <property type="entry name" value="KorB_domain"/>
</dbReference>
<evidence type="ECO:0000259" key="3">
    <source>
        <dbReference type="SMART" id="SM00470"/>
    </source>
</evidence>
<evidence type="ECO:0000256" key="1">
    <source>
        <dbReference type="ARBA" id="ARBA00006295"/>
    </source>
</evidence>
<dbReference type="PANTHER" id="PTHR33375">
    <property type="entry name" value="CHROMOSOME-PARTITIONING PROTEIN PARB-RELATED"/>
    <property type="match status" value="1"/>
</dbReference>
<evidence type="ECO:0000256" key="2">
    <source>
        <dbReference type="SAM" id="MobiDB-lite"/>
    </source>
</evidence>
<proteinExistence type="inferred from homology"/>
<dbReference type="GO" id="GO:0007059">
    <property type="term" value="P:chromosome segregation"/>
    <property type="evidence" value="ECO:0007669"/>
    <property type="project" value="TreeGrafter"/>
</dbReference>
<organism evidence="4 5">
    <name type="scientific">Vreelandella rituensis</name>
    <dbReference type="NCBI Taxonomy" id="2282306"/>
    <lineage>
        <taxon>Bacteria</taxon>
        <taxon>Pseudomonadati</taxon>
        <taxon>Pseudomonadota</taxon>
        <taxon>Gammaproteobacteria</taxon>
        <taxon>Oceanospirillales</taxon>
        <taxon>Halomonadaceae</taxon>
        <taxon>Vreelandella</taxon>
    </lineage>
</organism>
<dbReference type="PANTHER" id="PTHR33375:SF1">
    <property type="entry name" value="CHROMOSOME-PARTITIONING PROTEIN PARB-RELATED"/>
    <property type="match status" value="1"/>
</dbReference>
<dbReference type="InterPro" id="IPR003115">
    <property type="entry name" value="ParB_N"/>
</dbReference>
<dbReference type="Pfam" id="PF08535">
    <property type="entry name" value="KorB"/>
    <property type="match status" value="1"/>
</dbReference>
<feature type="domain" description="ParB-like N-terminal" evidence="3">
    <location>
        <begin position="23"/>
        <end position="113"/>
    </location>
</feature>
<dbReference type="InterPro" id="IPR050336">
    <property type="entry name" value="Chromosome_partition/occlusion"/>
</dbReference>
<dbReference type="Gene3D" id="1.10.10.2830">
    <property type="match status" value="1"/>
</dbReference>
<dbReference type="SUPFAM" id="SSF110849">
    <property type="entry name" value="ParB/Sulfiredoxin"/>
    <property type="match status" value="1"/>
</dbReference>
<feature type="compositionally biased region" description="Polar residues" evidence="2">
    <location>
        <begin position="229"/>
        <end position="257"/>
    </location>
</feature>
<dbReference type="GO" id="GO:0005694">
    <property type="term" value="C:chromosome"/>
    <property type="evidence" value="ECO:0007669"/>
    <property type="project" value="TreeGrafter"/>
</dbReference>
<dbReference type="GO" id="GO:0003677">
    <property type="term" value="F:DNA binding"/>
    <property type="evidence" value="ECO:0007669"/>
    <property type="project" value="InterPro"/>
</dbReference>
<dbReference type="RefSeq" id="WP_114488282.1">
    <property type="nucleotide sequence ID" value="NZ_CBCSHM010000057.1"/>
</dbReference>
<dbReference type="SMART" id="SM00470">
    <property type="entry name" value="ParB"/>
    <property type="match status" value="1"/>
</dbReference>
<dbReference type="SUPFAM" id="SSF109709">
    <property type="entry name" value="KorB DNA-binding domain-like"/>
    <property type="match status" value="1"/>
</dbReference>
<gene>
    <name evidence="4" type="ORF">DU506_18135</name>
</gene>
<comment type="similarity">
    <text evidence="1">Belongs to the ParB family.</text>
</comment>
<dbReference type="Gene3D" id="3.90.1530.30">
    <property type="match status" value="1"/>
</dbReference>
<dbReference type="EMBL" id="QPIJ01000063">
    <property type="protein sequence ID" value="RCV86581.1"/>
    <property type="molecule type" value="Genomic_DNA"/>
</dbReference>
<evidence type="ECO:0000313" key="4">
    <source>
        <dbReference type="EMBL" id="RCV86581.1"/>
    </source>
</evidence>
<dbReference type="AlphaFoldDB" id="A0A368TPQ8"/>
<evidence type="ECO:0000313" key="5">
    <source>
        <dbReference type="Proteomes" id="UP000253204"/>
    </source>
</evidence>
<dbReference type="InterPro" id="IPR036086">
    <property type="entry name" value="ParB/Sulfiredoxin_sf"/>
</dbReference>
<dbReference type="Proteomes" id="UP000253204">
    <property type="component" value="Unassembled WGS sequence"/>
</dbReference>
<sequence length="371" mass="40945">MSIGNLENLQTLSRRSKGAKEVLVLNCEDVVPKASQVREKFSGIEELAASIKVNGQEQPIIVHPKGNDGKYRIQKGERRWRACKLAGLKIEVIVNKKELDELDETAGELIENIQRENLTPIEIARGFQKFITAGWKAVDVSKRLGKSRGYVSQHLALLKLPECVMALYDEDITSDPETLNILRQIYDIAPAQAEILCRKALDEGISRKAARQLHKQAKASTLPDDPNPNLVSETTSSISAADSFPSTSPTGEGSENDTLTHADTSKGNRKKGREVPSHQTEPNTSQPAKLRQVARLNVEDTSKKWLEAEPSAARIVVSLEEGGARRTGILLLDRVDLEPGYCWIRLDDDNEDTLIRVMVSEVQLVGVEGGV</sequence>
<protein>
    <submittedName>
        <fullName evidence="4">ParB/RepB/Spo0J family partition protein</fullName>
    </submittedName>
</protein>
<name>A0A368TPQ8_9GAMM</name>
<reference evidence="4 5" key="1">
    <citation type="submission" date="2018-07" db="EMBL/GenBank/DDBJ databases">
        <title>Halomonas rutogse sp. nov., isolated from Lake TangqianCo on Tibetan Plateau.</title>
        <authorList>
            <person name="Lu H."/>
            <person name="Xing P."/>
            <person name="Wu Q."/>
        </authorList>
    </citation>
    <scope>NUCLEOTIDE SEQUENCE [LARGE SCALE GENOMIC DNA]</scope>
    <source>
        <strain evidence="4 5">TQ8S</strain>
    </source>
</reference>
<dbReference type="InterPro" id="IPR004437">
    <property type="entry name" value="ParB/RepB/Spo0J"/>
</dbReference>
<feature type="region of interest" description="Disordered" evidence="2">
    <location>
        <begin position="215"/>
        <end position="291"/>
    </location>
</feature>
<comment type="caution">
    <text evidence="4">The sequence shown here is derived from an EMBL/GenBank/DDBJ whole genome shotgun (WGS) entry which is preliminary data.</text>
</comment>
<dbReference type="OrthoDB" id="9796891at2"/>
<accession>A0A368TPQ8</accession>
<dbReference type="NCBIfam" id="TIGR00180">
    <property type="entry name" value="parB_part"/>
    <property type="match status" value="1"/>
</dbReference>
<dbReference type="Pfam" id="PF02195">
    <property type="entry name" value="ParB_N"/>
    <property type="match status" value="1"/>
</dbReference>
<feature type="compositionally biased region" description="Polar residues" evidence="2">
    <location>
        <begin position="277"/>
        <end position="287"/>
    </location>
</feature>